<evidence type="ECO:0000256" key="1">
    <source>
        <dbReference type="SAM" id="MobiDB-lite"/>
    </source>
</evidence>
<dbReference type="Pfam" id="PF15445">
    <property type="entry name" value="ATS"/>
    <property type="match status" value="1"/>
</dbReference>
<name>W7FSX6_PLAFA</name>
<proteinExistence type="predicted"/>
<evidence type="ECO:0000259" key="2">
    <source>
        <dbReference type="Pfam" id="PF15445"/>
    </source>
</evidence>
<gene>
    <name evidence="3" type="ORF">PFAG_01654</name>
</gene>
<reference evidence="3" key="1">
    <citation type="submission" date="2013-02" db="EMBL/GenBank/DDBJ databases">
        <title>The Genome Sequence of Plasmodium falciparum Santa Lucia.</title>
        <authorList>
            <consortium name="The Broad Institute Genome Sequencing Platform"/>
            <consortium name="The Broad Institute Genome Sequencing Center for Infectious Disease"/>
            <person name="Neafsey D."/>
            <person name="Cheeseman I."/>
            <person name="Volkman S."/>
            <person name="Adams J."/>
            <person name="Walker B."/>
            <person name="Young S.K."/>
            <person name="Zeng Q."/>
            <person name="Gargeya S."/>
            <person name="Fitzgerald M."/>
            <person name="Haas B."/>
            <person name="Abouelleil A."/>
            <person name="Alvarado L."/>
            <person name="Arachchi H.M."/>
            <person name="Berlin A.M."/>
            <person name="Chapman S.B."/>
            <person name="Dewar J."/>
            <person name="Goldberg J."/>
            <person name="Griggs A."/>
            <person name="Gujja S."/>
            <person name="Hansen M."/>
            <person name="Howarth C."/>
            <person name="Imamovic A."/>
            <person name="Larimer J."/>
            <person name="McCowan C."/>
            <person name="Murphy C."/>
            <person name="Neiman D."/>
            <person name="Pearson M."/>
            <person name="Priest M."/>
            <person name="Roberts A."/>
            <person name="Saif S."/>
            <person name="Shea T."/>
            <person name="Sisk P."/>
            <person name="Sykes S."/>
            <person name="Wortman J."/>
            <person name="Nusbaum C."/>
            <person name="Birren B."/>
        </authorList>
    </citation>
    <scope>NUCLEOTIDE SEQUENCE [LARGE SCALE GENOMIC DNA]</scope>
    <source>
        <strain evidence="3">Santa Lucia</strain>
    </source>
</reference>
<dbReference type="AlphaFoldDB" id="W7FSX6"/>
<sequence>MLQNTQNTEPNILGDNVDSNTHPTMSRLNVDEKPFIMSIHDRNLYIGEEYSYDMSTNSGNNDLYNDNHDSHSGTKDPYSGTDLINDALSGNKHIDIYDELLKRKENELFGTNHTKHTTTNIVAKPARDYLIHNQLELFHKWLDRHRYMCEKWSNKEELLDKLKKEWNKENNTNSSLTHTSNIPSGENSIKNVLNTDVSIQIDMDNPKTKNEFTNMDTTPNKSTMDTILEDLDKTYNEPYYDVQDDIYYDVNDDKTSVDHINMDYNKMDSNNMDVPSKVKIEMNIVNNKKDIFEEEYPMSDIWNI</sequence>
<feature type="region of interest" description="Disordered" evidence="1">
    <location>
        <begin position="1"/>
        <end position="26"/>
    </location>
</feature>
<dbReference type="EMBL" id="KE123487">
    <property type="protein sequence ID" value="EUT88611.1"/>
    <property type="molecule type" value="Genomic_DNA"/>
</dbReference>
<dbReference type="InterPro" id="IPR029211">
    <property type="entry name" value="PfEMP1_ATS"/>
</dbReference>
<protein>
    <recommendedName>
        <fullName evidence="2">Plasmodium falciparum erythrocyte membrane protein 1 acidic terminal segment domain-containing protein</fullName>
    </recommendedName>
</protein>
<feature type="compositionally biased region" description="Polar residues" evidence="1">
    <location>
        <begin position="17"/>
        <end position="26"/>
    </location>
</feature>
<dbReference type="Gene3D" id="1.10.1900.40">
    <property type="entry name" value="Acidic terminal segments, variant surface antigen of PfEMP1"/>
    <property type="match status" value="1"/>
</dbReference>
<dbReference type="InterPro" id="IPR044932">
    <property type="entry name" value="PfEMP1_ATS_sf"/>
</dbReference>
<feature type="domain" description="Plasmodium falciparum erythrocyte membrane protein 1 acidic terminal segment" evidence="2">
    <location>
        <begin position="1"/>
        <end position="304"/>
    </location>
</feature>
<dbReference type="FunFam" id="1.10.1900.40:FF:000001">
    <property type="entry name" value="Erythrocyte membrane protein 1"/>
    <property type="match status" value="1"/>
</dbReference>
<accession>W7FSX6</accession>
<organism evidence="3">
    <name type="scientific">Plasmodium falciparum Santa Lucia</name>
    <dbReference type="NCBI Taxonomy" id="478859"/>
    <lineage>
        <taxon>Eukaryota</taxon>
        <taxon>Sar</taxon>
        <taxon>Alveolata</taxon>
        <taxon>Apicomplexa</taxon>
        <taxon>Aconoidasida</taxon>
        <taxon>Haemosporida</taxon>
        <taxon>Plasmodiidae</taxon>
        <taxon>Plasmodium</taxon>
        <taxon>Plasmodium (Laverania)</taxon>
    </lineage>
</organism>
<feature type="compositionally biased region" description="Polar residues" evidence="1">
    <location>
        <begin position="1"/>
        <end position="10"/>
    </location>
</feature>
<dbReference type="Proteomes" id="UP000030666">
    <property type="component" value="Unassembled WGS sequence"/>
</dbReference>
<evidence type="ECO:0000313" key="3">
    <source>
        <dbReference type="EMBL" id="EUT88611.1"/>
    </source>
</evidence>